<comment type="cofactor">
    <cofactor evidence="1">
        <name>pyridoxal 5'-phosphate</name>
        <dbReference type="ChEBI" id="CHEBI:597326"/>
    </cofactor>
</comment>
<dbReference type="GO" id="GO:0008483">
    <property type="term" value="F:transaminase activity"/>
    <property type="evidence" value="ECO:0007669"/>
    <property type="project" value="UniProtKB-KW"/>
</dbReference>
<gene>
    <name evidence="3" type="ORF">JCM9152_3875</name>
</gene>
<evidence type="ECO:0000256" key="2">
    <source>
        <dbReference type="ARBA" id="ARBA00022898"/>
    </source>
</evidence>
<dbReference type="InterPro" id="IPR015424">
    <property type="entry name" value="PyrdxlP-dep_Trfase"/>
</dbReference>
<accession>W4QJP4</accession>
<protein>
    <submittedName>
        <fullName evidence="3">Aminotransferase</fullName>
    </submittedName>
</protein>
<proteinExistence type="predicted"/>
<organism evidence="3 4">
    <name type="scientific">Halalkalibacter hemicellulosilyticusJCM 9152</name>
    <dbReference type="NCBI Taxonomy" id="1236971"/>
    <lineage>
        <taxon>Bacteria</taxon>
        <taxon>Bacillati</taxon>
        <taxon>Bacillota</taxon>
        <taxon>Bacilli</taxon>
        <taxon>Bacillales</taxon>
        <taxon>Bacillaceae</taxon>
        <taxon>Halalkalibacter</taxon>
    </lineage>
</organism>
<evidence type="ECO:0000313" key="3">
    <source>
        <dbReference type="EMBL" id="GAE32345.1"/>
    </source>
</evidence>
<dbReference type="AlphaFoldDB" id="W4QJP4"/>
<name>W4QJP4_9BACI</name>
<sequence length="68" mass="8101">MSFQFDEVIDRRGTDSMKWDMTKQRFGGDNLLPLWVADMDFRAPQEILDAYIKKWSMVFLVTLLIQIE</sequence>
<dbReference type="PANTHER" id="PTHR43525">
    <property type="entry name" value="PROTEIN MALY"/>
    <property type="match status" value="1"/>
</dbReference>
<keyword evidence="2" id="KW-0663">Pyridoxal phosphate</keyword>
<dbReference type="RefSeq" id="WP_235715751.1">
    <property type="nucleotide sequence ID" value="NZ_BAUU01000034.1"/>
</dbReference>
<dbReference type="InterPro" id="IPR015422">
    <property type="entry name" value="PyrdxlP-dep_Trfase_small"/>
</dbReference>
<comment type="caution">
    <text evidence="3">The sequence shown here is derived from an EMBL/GenBank/DDBJ whole genome shotgun (WGS) entry which is preliminary data.</text>
</comment>
<dbReference type="EMBL" id="BAUU01000034">
    <property type="protein sequence ID" value="GAE32345.1"/>
    <property type="molecule type" value="Genomic_DNA"/>
</dbReference>
<evidence type="ECO:0000313" key="4">
    <source>
        <dbReference type="Proteomes" id="UP000018895"/>
    </source>
</evidence>
<dbReference type="SUPFAM" id="SSF53383">
    <property type="entry name" value="PLP-dependent transferases"/>
    <property type="match status" value="1"/>
</dbReference>
<evidence type="ECO:0000256" key="1">
    <source>
        <dbReference type="ARBA" id="ARBA00001933"/>
    </source>
</evidence>
<keyword evidence="3" id="KW-0808">Transferase</keyword>
<dbReference type="PANTHER" id="PTHR43525:SF1">
    <property type="entry name" value="PROTEIN MALY"/>
    <property type="match status" value="1"/>
</dbReference>
<dbReference type="InterPro" id="IPR051798">
    <property type="entry name" value="Class-II_PLP-Dep_Aminotrans"/>
</dbReference>
<keyword evidence="3" id="KW-0032">Aminotransferase</keyword>
<dbReference type="Gene3D" id="3.90.1150.10">
    <property type="entry name" value="Aspartate Aminotransferase, domain 1"/>
    <property type="match status" value="1"/>
</dbReference>
<dbReference type="STRING" id="1236971.JCM9152_3875"/>
<keyword evidence="4" id="KW-1185">Reference proteome</keyword>
<reference evidence="3" key="1">
    <citation type="journal article" date="2014" name="Genome Announc.">
        <title>Draft Genome Sequences of Three Alkaliphilic Bacillus Strains, Bacillus wakoensis JCM 9140T, Bacillus akibai JCM 9157T, and Bacillus hemicellulosilyticus JCM 9152T.</title>
        <authorList>
            <person name="Yuki M."/>
            <person name="Oshima K."/>
            <person name="Suda W."/>
            <person name="Oshida Y."/>
            <person name="Kitamura K."/>
            <person name="Iida T."/>
            <person name="Hattori M."/>
            <person name="Ohkuma M."/>
        </authorList>
    </citation>
    <scope>NUCLEOTIDE SEQUENCE [LARGE SCALE GENOMIC DNA]</scope>
    <source>
        <strain evidence="3">JCM 9152</strain>
    </source>
</reference>
<dbReference type="Proteomes" id="UP000018895">
    <property type="component" value="Unassembled WGS sequence"/>
</dbReference>